<reference evidence="1 2" key="1">
    <citation type="journal article" date="2019" name="Int. J. Syst. Evol. Microbiol.">
        <title>The Global Catalogue of Microorganisms (GCM) 10K type strain sequencing project: providing services to taxonomists for standard genome sequencing and annotation.</title>
        <authorList>
            <consortium name="The Broad Institute Genomics Platform"/>
            <consortium name="The Broad Institute Genome Sequencing Center for Infectious Disease"/>
            <person name="Wu L."/>
            <person name="Ma J."/>
        </authorList>
    </citation>
    <scope>NUCLEOTIDE SEQUENCE [LARGE SCALE GENOMIC DNA]</scope>
    <source>
        <strain evidence="1 2">JCM 16082</strain>
    </source>
</reference>
<name>A0ABN1MK04_9FLAO</name>
<dbReference type="Proteomes" id="UP001500507">
    <property type="component" value="Unassembled WGS sequence"/>
</dbReference>
<dbReference type="PROSITE" id="PS51257">
    <property type="entry name" value="PROKAR_LIPOPROTEIN"/>
    <property type="match status" value="1"/>
</dbReference>
<organism evidence="1 2">
    <name type="scientific">Gangjinia marincola</name>
    <dbReference type="NCBI Taxonomy" id="578463"/>
    <lineage>
        <taxon>Bacteria</taxon>
        <taxon>Pseudomonadati</taxon>
        <taxon>Bacteroidota</taxon>
        <taxon>Flavobacteriia</taxon>
        <taxon>Flavobacteriales</taxon>
        <taxon>Flavobacteriaceae</taxon>
        <taxon>Gangjinia</taxon>
    </lineage>
</organism>
<dbReference type="EMBL" id="BAAAFG010000016">
    <property type="protein sequence ID" value="GAA0873532.1"/>
    <property type="molecule type" value="Genomic_DNA"/>
</dbReference>
<accession>A0ABN1MK04</accession>
<evidence type="ECO:0000313" key="1">
    <source>
        <dbReference type="EMBL" id="GAA0873532.1"/>
    </source>
</evidence>
<sequence>MKKLAFFALIGFAIISCENDEPIRTDTDGNTVEIYNPDAPEASVEIIDVTEDSVLYNLSSSGEGIIYYVVYDKNDSFPAPNSNLVVVRNRRVIFEESGVQELEIKRYNTSPEASSTANLDSNTEYQVYLSSINEYNVRNEEVYTFEFKTEED</sequence>
<evidence type="ECO:0000313" key="2">
    <source>
        <dbReference type="Proteomes" id="UP001500507"/>
    </source>
</evidence>
<gene>
    <name evidence="1" type="ORF">GCM10009117_26790</name>
</gene>
<proteinExistence type="predicted"/>
<comment type="caution">
    <text evidence="1">The sequence shown here is derived from an EMBL/GenBank/DDBJ whole genome shotgun (WGS) entry which is preliminary data.</text>
</comment>
<protein>
    <submittedName>
        <fullName evidence="1">Uncharacterized protein</fullName>
    </submittedName>
</protein>
<keyword evidence="2" id="KW-1185">Reference proteome</keyword>
<dbReference type="RefSeq" id="WP_343768724.1">
    <property type="nucleotide sequence ID" value="NZ_BAAAFG010000016.1"/>
</dbReference>